<accession>A0ABY8RXE2</accession>
<feature type="domain" description="HTH marR-type" evidence="1">
    <location>
        <begin position="178"/>
        <end position="310"/>
    </location>
</feature>
<geneLocation type="plasmid" evidence="2 3">
    <name>pO132a</name>
</geneLocation>
<gene>
    <name evidence="2" type="ORF">KZ699_24680</name>
</gene>
<dbReference type="Pfam" id="PF12802">
    <property type="entry name" value="MarR_2"/>
    <property type="match status" value="1"/>
</dbReference>
<feature type="domain" description="HTH marR-type" evidence="1">
    <location>
        <begin position="28"/>
        <end position="160"/>
    </location>
</feature>
<evidence type="ECO:0000259" key="1">
    <source>
        <dbReference type="PROSITE" id="PS50995"/>
    </source>
</evidence>
<dbReference type="Proteomes" id="UP001225611">
    <property type="component" value="Plasmid pO132a"/>
</dbReference>
<keyword evidence="2" id="KW-0614">Plasmid</keyword>
<dbReference type="InterPro" id="IPR000835">
    <property type="entry name" value="HTH_MarR-typ"/>
</dbReference>
<dbReference type="PANTHER" id="PTHR33164">
    <property type="entry name" value="TRANSCRIPTIONAL REGULATOR, MARR FAMILY"/>
    <property type="match status" value="1"/>
</dbReference>
<dbReference type="PANTHER" id="PTHR33164:SF95">
    <property type="entry name" value="TRANSCRIPTIONAL REGULATOR"/>
    <property type="match status" value="1"/>
</dbReference>
<dbReference type="SUPFAM" id="SSF46785">
    <property type="entry name" value="Winged helix' DNA-binding domain"/>
    <property type="match status" value="2"/>
</dbReference>
<evidence type="ECO:0000313" key="2">
    <source>
        <dbReference type="EMBL" id="WHO11857.1"/>
    </source>
</evidence>
<protein>
    <submittedName>
        <fullName evidence="2">MarR family transcriptional regulator</fullName>
    </submittedName>
</protein>
<dbReference type="Gene3D" id="1.10.10.10">
    <property type="entry name" value="Winged helix-like DNA-binding domain superfamily/Winged helix DNA-binding domain"/>
    <property type="match status" value="2"/>
</dbReference>
<dbReference type="EMBL" id="CP080389">
    <property type="protein sequence ID" value="WHO11857.1"/>
    <property type="molecule type" value="Genomic_DNA"/>
</dbReference>
<dbReference type="InterPro" id="IPR036388">
    <property type="entry name" value="WH-like_DNA-bd_sf"/>
</dbReference>
<dbReference type="InterPro" id="IPR036390">
    <property type="entry name" value="WH_DNA-bd_sf"/>
</dbReference>
<organism evidence="2 3">
    <name type="scientific">Agrobacterium cucumeris</name>
    <dbReference type="NCBI Taxonomy" id="2862866"/>
    <lineage>
        <taxon>Bacteria</taxon>
        <taxon>Pseudomonadati</taxon>
        <taxon>Pseudomonadota</taxon>
        <taxon>Alphaproteobacteria</taxon>
        <taxon>Hyphomicrobiales</taxon>
        <taxon>Rhizobiaceae</taxon>
        <taxon>Rhizobium/Agrobacterium group</taxon>
        <taxon>Agrobacterium</taxon>
    </lineage>
</organism>
<proteinExistence type="predicted"/>
<dbReference type="SMART" id="SM00347">
    <property type="entry name" value="HTH_MARR"/>
    <property type="match status" value="2"/>
</dbReference>
<dbReference type="PROSITE" id="PS50995">
    <property type="entry name" value="HTH_MARR_2"/>
    <property type="match status" value="2"/>
</dbReference>
<sequence length="316" mass="35128">MTNELTIDGSERPVCNADVSFSQMSGLYNRPGFKIRRAHQTAVAIFAAETSELGITSTQFGILFALASVADLDQAGMARLVGLDRSTTGLVVDLLERRELLHRVMHEEDRRRRVLNLSAKGRALFERSLEPAATAVKSLLGDADQSEVSRFTDIMEHLVTEHLGRGELDTEGPLRDLYSRPGYLIRRSHQLSSGIFVRECEAFNVTTTQFGVLYTLSHCPAIDQATLACLVHLDRSTTALVIGLLEGRGLVQRRIDLADRRRRVLTLSDAGVKLFQDLGPSAQEAIERLLRPLSGGERKFLLTMLDDMVSRHERST</sequence>
<dbReference type="RefSeq" id="WP_269704293.1">
    <property type="nucleotide sequence ID" value="NZ_CP080389.1"/>
</dbReference>
<name>A0ABY8RXE2_9HYPH</name>
<keyword evidence="3" id="KW-1185">Reference proteome</keyword>
<dbReference type="Pfam" id="PF01047">
    <property type="entry name" value="MarR"/>
    <property type="match status" value="1"/>
</dbReference>
<dbReference type="InterPro" id="IPR039422">
    <property type="entry name" value="MarR/SlyA-like"/>
</dbReference>
<evidence type="ECO:0000313" key="3">
    <source>
        <dbReference type="Proteomes" id="UP001225611"/>
    </source>
</evidence>
<reference evidence="2 3" key="1">
    <citation type="journal article" date="2023" name="Syst. Appl. Microbiol.">
        <title>Agrobacterium cucumeris sp. nov. isolated from crazy roots on cucumber (Cucumis sativus).</title>
        <authorList>
            <person name="Warabieda M."/>
            <person name="Kuzmanovic N."/>
            <person name="Trzcinski P."/>
            <person name="Pulawska J."/>
        </authorList>
    </citation>
    <scope>NUCLEOTIDE SEQUENCE [LARGE SCALE GENOMIC DNA]</scope>
    <source>
        <strain evidence="2 3">O132</strain>
    </source>
</reference>